<name>A0A6N8HYZ9_9FIRM</name>
<dbReference type="Pfam" id="PF08239">
    <property type="entry name" value="SH3_3"/>
    <property type="match status" value="1"/>
</dbReference>
<keyword evidence="2" id="KW-0645">Protease</keyword>
<accession>A0A6N8HYZ9</accession>
<dbReference type="AlphaFoldDB" id="A0A6N8HYZ9"/>
<evidence type="ECO:0000256" key="2">
    <source>
        <dbReference type="ARBA" id="ARBA00022670"/>
    </source>
</evidence>
<dbReference type="PANTHER" id="PTHR47053:SF1">
    <property type="entry name" value="MUREIN DD-ENDOPEPTIDASE MEPH-RELATED"/>
    <property type="match status" value="1"/>
</dbReference>
<evidence type="ECO:0000313" key="6">
    <source>
        <dbReference type="EMBL" id="MVB10750.1"/>
    </source>
</evidence>
<sequence length="272" mass="30153">MKSARIRSSAAALKQAPDEKSETADEALCGMRVDVLEDGGEWLRVRTDYLYEGWVSGHDLCVGDEVLQRWSSMPQKLVWQACADVLDVPKVQGRIVAGLYRGSLLGVTEESQNGYRKVNLCDGRMGWIWEGFLTDPPSDWKRKEPKELRGALVQTACLYLGVQYRWGGKTPLGIDCSGLCSMAYLLNGIKICRDSHILSEFPMRKISLDRIEAGDLLFFPGHVAMYMGNGRYIHSTAGDNCHGVVVNSLDPGAPDYRGDLPKKLLCCGSIFV</sequence>
<dbReference type="RefSeq" id="WP_156990220.1">
    <property type="nucleotide sequence ID" value="NZ_VWXL01000047.1"/>
</dbReference>
<dbReference type="Gene3D" id="2.30.30.40">
    <property type="entry name" value="SH3 Domains"/>
    <property type="match status" value="2"/>
</dbReference>
<comment type="similarity">
    <text evidence="1">Belongs to the peptidase C40 family.</text>
</comment>
<dbReference type="GO" id="GO:0008234">
    <property type="term" value="F:cysteine-type peptidase activity"/>
    <property type="evidence" value="ECO:0007669"/>
    <property type="project" value="UniProtKB-KW"/>
</dbReference>
<keyword evidence="3 6" id="KW-0378">Hydrolase</keyword>
<dbReference type="InterPro" id="IPR000064">
    <property type="entry name" value="NLP_P60_dom"/>
</dbReference>
<evidence type="ECO:0000256" key="3">
    <source>
        <dbReference type="ARBA" id="ARBA00022801"/>
    </source>
</evidence>
<dbReference type="Pfam" id="PF00877">
    <property type="entry name" value="NLPC_P60"/>
    <property type="match status" value="1"/>
</dbReference>
<dbReference type="InterPro" id="IPR003646">
    <property type="entry name" value="SH3-like_bac-type"/>
</dbReference>
<evidence type="ECO:0000256" key="1">
    <source>
        <dbReference type="ARBA" id="ARBA00007074"/>
    </source>
</evidence>
<dbReference type="InterPro" id="IPR051202">
    <property type="entry name" value="Peptidase_C40"/>
</dbReference>
<dbReference type="PROSITE" id="PS51935">
    <property type="entry name" value="NLPC_P60"/>
    <property type="match status" value="1"/>
</dbReference>
<dbReference type="Proteomes" id="UP000469440">
    <property type="component" value="Unassembled WGS sequence"/>
</dbReference>
<dbReference type="EC" id="3.4.22.-" evidence="6"/>
<dbReference type="InterPro" id="IPR038765">
    <property type="entry name" value="Papain-like_cys_pep_sf"/>
</dbReference>
<comment type="caution">
    <text evidence="6">The sequence shown here is derived from an EMBL/GenBank/DDBJ whole genome shotgun (WGS) entry which is preliminary data.</text>
</comment>
<keyword evidence="7" id="KW-1185">Reference proteome</keyword>
<gene>
    <name evidence="6" type="ORF">CAFE_14480</name>
</gene>
<organism evidence="6 7">
    <name type="scientific">Caproicibacter fermentans</name>
    <dbReference type="NCBI Taxonomy" id="2576756"/>
    <lineage>
        <taxon>Bacteria</taxon>
        <taxon>Bacillati</taxon>
        <taxon>Bacillota</taxon>
        <taxon>Clostridia</taxon>
        <taxon>Eubacteriales</taxon>
        <taxon>Acutalibacteraceae</taxon>
        <taxon>Caproicibacter</taxon>
    </lineage>
</organism>
<dbReference type="GO" id="GO:0006508">
    <property type="term" value="P:proteolysis"/>
    <property type="evidence" value="ECO:0007669"/>
    <property type="project" value="UniProtKB-KW"/>
</dbReference>
<dbReference type="OrthoDB" id="9808890at2"/>
<keyword evidence="4" id="KW-0788">Thiol protease</keyword>
<dbReference type="SUPFAM" id="SSF54001">
    <property type="entry name" value="Cysteine proteinases"/>
    <property type="match status" value="1"/>
</dbReference>
<dbReference type="PANTHER" id="PTHR47053">
    <property type="entry name" value="MUREIN DD-ENDOPEPTIDASE MEPH-RELATED"/>
    <property type="match status" value="1"/>
</dbReference>
<evidence type="ECO:0000259" key="5">
    <source>
        <dbReference type="PROSITE" id="PS51935"/>
    </source>
</evidence>
<dbReference type="EMBL" id="VWXL01000047">
    <property type="protein sequence ID" value="MVB10750.1"/>
    <property type="molecule type" value="Genomic_DNA"/>
</dbReference>
<dbReference type="Gene3D" id="3.90.1720.10">
    <property type="entry name" value="endopeptidase domain like (from Nostoc punctiforme)"/>
    <property type="match status" value="1"/>
</dbReference>
<evidence type="ECO:0000313" key="7">
    <source>
        <dbReference type="Proteomes" id="UP000469440"/>
    </source>
</evidence>
<feature type="domain" description="NlpC/P60" evidence="5">
    <location>
        <begin position="146"/>
        <end position="268"/>
    </location>
</feature>
<reference evidence="6 7" key="1">
    <citation type="submission" date="2019-09" db="EMBL/GenBank/DDBJ databases">
        <title>Genome sequence of Clostridium sp. EA1.</title>
        <authorList>
            <person name="Poehlein A."/>
            <person name="Bengelsdorf F.R."/>
            <person name="Daniel R."/>
        </authorList>
    </citation>
    <scope>NUCLEOTIDE SEQUENCE [LARGE SCALE GENOMIC DNA]</scope>
    <source>
        <strain evidence="6 7">EA1</strain>
    </source>
</reference>
<protein>
    <submittedName>
        <fullName evidence="6">Dipeptidyl-peptidase 6</fullName>
        <ecNumber evidence="6">3.4.22.-</ecNumber>
    </submittedName>
</protein>
<evidence type="ECO:0000256" key="4">
    <source>
        <dbReference type="ARBA" id="ARBA00022807"/>
    </source>
</evidence>
<proteinExistence type="inferred from homology"/>